<feature type="transmembrane region" description="Helical" evidence="1">
    <location>
        <begin position="70"/>
        <end position="94"/>
    </location>
</feature>
<name>X6NXQ3_RETFI</name>
<dbReference type="EMBL" id="ASPP01005403">
    <property type="protein sequence ID" value="ETO30604.1"/>
    <property type="molecule type" value="Genomic_DNA"/>
</dbReference>
<dbReference type="PROSITE" id="PS50132">
    <property type="entry name" value="RGS"/>
    <property type="match status" value="1"/>
</dbReference>
<dbReference type="InterPro" id="IPR044926">
    <property type="entry name" value="RGS_subdomain_2"/>
</dbReference>
<dbReference type="InterPro" id="IPR036305">
    <property type="entry name" value="RGS_sf"/>
</dbReference>
<sequence length="519" mass="60648">MYWIYQAHQVRGLPAIEKRHYLAQFVLNICLAGVLFFSVPFSLIASALIFEENKLSDRDISQYHPTTKAAILIWDISFSICCYGDMVVVTYNSFQKKKKILYKIVVKNSVLPFGYFFKKIIMGHDRYYHLKQSQHLSHGEWVGYINQHQVEVYRLSNFFEKYKKTFGNEKWLVSRVVAPQFLIECICEFMLDFVIKPIWLQYIFRTLTLAISTTIVSVVWFKMPSYVDTIFLKREIKWLLYLILIVFISYTMYTICVIMDPQFRRLPRFGYLAIFDPIFSVLGFVAIMGHTIDQYKLLTLREILSAKNGLELFMNFLFQEFSYENLLGLIEFAQFRNFLLSVQMKELQAIGAMATLENVPKSGTLGAGLEEKNEDKADLKQLTMIVSVDMPMTVHSDDKIISSRISLDSSVFHIDLPLDIVQSEIVFDNTLTPNTKFKLLVEKYILNNGRFTLNVSDQNRLHLIRLYTQVIRPCHTHVQVDVDHCVFDACSLELYALMHDNFSRFKQSDVYIKYCKSVQ</sequence>
<keyword evidence="4" id="KW-1185">Reference proteome</keyword>
<keyword evidence="1" id="KW-0472">Membrane</keyword>
<evidence type="ECO:0000313" key="4">
    <source>
        <dbReference type="Proteomes" id="UP000023152"/>
    </source>
</evidence>
<dbReference type="Proteomes" id="UP000023152">
    <property type="component" value="Unassembled WGS sequence"/>
</dbReference>
<feature type="transmembrane region" description="Helical" evidence="1">
    <location>
        <begin position="21"/>
        <end position="50"/>
    </location>
</feature>
<evidence type="ECO:0000259" key="2">
    <source>
        <dbReference type="PROSITE" id="PS50132"/>
    </source>
</evidence>
<dbReference type="SUPFAM" id="SSF48097">
    <property type="entry name" value="Regulator of G-protein signaling, RGS"/>
    <property type="match status" value="1"/>
</dbReference>
<comment type="caution">
    <text evidence="3">The sequence shown here is derived from an EMBL/GenBank/DDBJ whole genome shotgun (WGS) entry which is preliminary data.</text>
</comment>
<proteinExistence type="predicted"/>
<feature type="transmembrane region" description="Helical" evidence="1">
    <location>
        <begin position="238"/>
        <end position="259"/>
    </location>
</feature>
<dbReference type="AlphaFoldDB" id="X6NXQ3"/>
<feature type="domain" description="RGS" evidence="2">
    <location>
        <begin position="299"/>
        <end position="336"/>
    </location>
</feature>
<keyword evidence="1" id="KW-0812">Transmembrane</keyword>
<accession>X6NXQ3</accession>
<keyword evidence="1" id="KW-1133">Transmembrane helix</keyword>
<dbReference type="InterPro" id="IPR016137">
    <property type="entry name" value="RGS"/>
</dbReference>
<feature type="transmembrane region" description="Helical" evidence="1">
    <location>
        <begin position="271"/>
        <end position="292"/>
    </location>
</feature>
<protein>
    <recommendedName>
        <fullName evidence="2">RGS domain-containing protein</fullName>
    </recommendedName>
</protein>
<organism evidence="3 4">
    <name type="scientific">Reticulomyxa filosa</name>
    <dbReference type="NCBI Taxonomy" id="46433"/>
    <lineage>
        <taxon>Eukaryota</taxon>
        <taxon>Sar</taxon>
        <taxon>Rhizaria</taxon>
        <taxon>Retaria</taxon>
        <taxon>Foraminifera</taxon>
        <taxon>Monothalamids</taxon>
        <taxon>Reticulomyxidae</taxon>
        <taxon>Reticulomyxa</taxon>
    </lineage>
</organism>
<evidence type="ECO:0000313" key="3">
    <source>
        <dbReference type="EMBL" id="ETO30604.1"/>
    </source>
</evidence>
<gene>
    <name evidence="3" type="ORF">RFI_06519</name>
</gene>
<dbReference type="Gene3D" id="1.10.167.10">
    <property type="entry name" value="Regulator of G-protein Signalling 4, domain 2"/>
    <property type="match status" value="1"/>
</dbReference>
<reference evidence="3 4" key="1">
    <citation type="journal article" date="2013" name="Curr. Biol.">
        <title>The Genome of the Foraminiferan Reticulomyxa filosa.</title>
        <authorList>
            <person name="Glockner G."/>
            <person name="Hulsmann N."/>
            <person name="Schleicher M."/>
            <person name="Noegel A.A."/>
            <person name="Eichinger L."/>
            <person name="Gallinger C."/>
            <person name="Pawlowski J."/>
            <person name="Sierra R."/>
            <person name="Euteneuer U."/>
            <person name="Pillet L."/>
            <person name="Moustafa A."/>
            <person name="Platzer M."/>
            <person name="Groth M."/>
            <person name="Szafranski K."/>
            <person name="Schliwa M."/>
        </authorList>
    </citation>
    <scope>NUCLEOTIDE SEQUENCE [LARGE SCALE GENOMIC DNA]</scope>
</reference>
<feature type="transmembrane region" description="Helical" evidence="1">
    <location>
        <begin position="202"/>
        <end position="223"/>
    </location>
</feature>
<evidence type="ECO:0000256" key="1">
    <source>
        <dbReference type="SAM" id="Phobius"/>
    </source>
</evidence>